<evidence type="ECO:0000259" key="8">
    <source>
        <dbReference type="PROSITE" id="PS50011"/>
    </source>
</evidence>
<keyword evidence="4 9" id="KW-0418">Kinase</keyword>
<evidence type="ECO:0000256" key="4">
    <source>
        <dbReference type="ARBA" id="ARBA00022777"/>
    </source>
</evidence>
<dbReference type="GO" id="GO:0005524">
    <property type="term" value="F:ATP binding"/>
    <property type="evidence" value="ECO:0007669"/>
    <property type="project" value="UniProtKB-UniRule"/>
</dbReference>
<dbReference type="PROSITE" id="PS00108">
    <property type="entry name" value="PROTEIN_KINASE_ST"/>
    <property type="match status" value="1"/>
</dbReference>
<dbReference type="EMBL" id="GL629756">
    <property type="protein sequence ID" value="EFX04960.1"/>
    <property type="molecule type" value="Genomic_DNA"/>
</dbReference>
<dbReference type="GeneID" id="25978521"/>
<name>F0XB31_GROCL</name>
<evidence type="ECO:0000313" key="10">
    <source>
        <dbReference type="Proteomes" id="UP000007796"/>
    </source>
</evidence>
<feature type="compositionally biased region" description="Basic and acidic residues" evidence="7">
    <location>
        <begin position="46"/>
        <end position="56"/>
    </location>
</feature>
<dbReference type="Pfam" id="PF00069">
    <property type="entry name" value="Pkinase"/>
    <property type="match status" value="1"/>
</dbReference>
<feature type="binding site" evidence="6">
    <location>
        <position position="150"/>
    </location>
    <ligand>
        <name>ATP</name>
        <dbReference type="ChEBI" id="CHEBI:30616"/>
    </ligand>
</feature>
<dbReference type="PROSITE" id="PS00107">
    <property type="entry name" value="PROTEIN_KINASE_ATP"/>
    <property type="match status" value="1"/>
</dbReference>
<gene>
    <name evidence="9" type="ORF">CMQ_5222</name>
</gene>
<protein>
    <submittedName>
        <fullName evidence="9">Protein kinase</fullName>
    </submittedName>
</protein>
<evidence type="ECO:0000256" key="6">
    <source>
        <dbReference type="PROSITE-ProRule" id="PRU10141"/>
    </source>
</evidence>
<reference evidence="9 10" key="1">
    <citation type="journal article" date="2011" name="Proc. Natl. Acad. Sci. U.S.A.">
        <title>Genome and transcriptome analyses of the mountain pine beetle-fungal symbiont Grosmannia clavigera, a lodgepole pine pathogen.</title>
        <authorList>
            <person name="DiGuistini S."/>
            <person name="Wang Y."/>
            <person name="Liao N.Y."/>
            <person name="Taylor G."/>
            <person name="Tanguay P."/>
            <person name="Feau N."/>
            <person name="Henrissat B."/>
            <person name="Chan S.K."/>
            <person name="Hesse-Orce U."/>
            <person name="Alamouti S.M."/>
            <person name="Tsui C.K.M."/>
            <person name="Docking R.T."/>
            <person name="Levasseur A."/>
            <person name="Haridas S."/>
            <person name="Robertson G."/>
            <person name="Birol I."/>
            <person name="Holt R.A."/>
            <person name="Marra M.A."/>
            <person name="Hamelin R.C."/>
            <person name="Hirst M."/>
            <person name="Jones S.J.M."/>
            <person name="Bohlmann J."/>
            <person name="Breuil C."/>
        </authorList>
    </citation>
    <scope>NUCLEOTIDE SEQUENCE [LARGE SCALE GENOMIC DNA]</scope>
    <source>
        <strain evidence="10">kw1407 / UAMH 11150</strain>
    </source>
</reference>
<dbReference type="InParanoid" id="F0XB31"/>
<dbReference type="OrthoDB" id="283111at2759"/>
<dbReference type="Gene3D" id="3.30.200.20">
    <property type="entry name" value="Phosphorylase Kinase, domain 1"/>
    <property type="match status" value="1"/>
</dbReference>
<dbReference type="GO" id="GO:0004674">
    <property type="term" value="F:protein serine/threonine kinase activity"/>
    <property type="evidence" value="ECO:0007669"/>
    <property type="project" value="UniProtKB-KW"/>
</dbReference>
<keyword evidence="1" id="KW-0723">Serine/threonine-protein kinase</keyword>
<dbReference type="STRING" id="655863.F0XB31"/>
<dbReference type="GO" id="GO:0005634">
    <property type="term" value="C:nucleus"/>
    <property type="evidence" value="ECO:0007669"/>
    <property type="project" value="TreeGrafter"/>
</dbReference>
<evidence type="ECO:0000256" key="3">
    <source>
        <dbReference type="ARBA" id="ARBA00022741"/>
    </source>
</evidence>
<dbReference type="GO" id="GO:0043484">
    <property type="term" value="P:regulation of RNA splicing"/>
    <property type="evidence" value="ECO:0007669"/>
    <property type="project" value="TreeGrafter"/>
</dbReference>
<evidence type="ECO:0000256" key="2">
    <source>
        <dbReference type="ARBA" id="ARBA00022679"/>
    </source>
</evidence>
<dbReference type="SMART" id="SM00220">
    <property type="entry name" value="S_TKc"/>
    <property type="match status" value="1"/>
</dbReference>
<keyword evidence="5 6" id="KW-0067">ATP-binding</keyword>
<evidence type="ECO:0000256" key="1">
    <source>
        <dbReference type="ARBA" id="ARBA00022527"/>
    </source>
</evidence>
<organism evidence="10">
    <name type="scientific">Grosmannia clavigera (strain kw1407 / UAMH 11150)</name>
    <name type="common">Blue stain fungus</name>
    <name type="synonym">Graphiocladiella clavigera</name>
    <dbReference type="NCBI Taxonomy" id="655863"/>
    <lineage>
        <taxon>Eukaryota</taxon>
        <taxon>Fungi</taxon>
        <taxon>Dikarya</taxon>
        <taxon>Ascomycota</taxon>
        <taxon>Pezizomycotina</taxon>
        <taxon>Sordariomycetes</taxon>
        <taxon>Sordariomycetidae</taxon>
        <taxon>Ophiostomatales</taxon>
        <taxon>Ophiostomataceae</taxon>
        <taxon>Leptographium</taxon>
    </lineage>
</organism>
<accession>F0XB31</accession>
<proteinExistence type="predicted"/>
<evidence type="ECO:0000256" key="7">
    <source>
        <dbReference type="SAM" id="MobiDB-lite"/>
    </source>
</evidence>
<dbReference type="PROSITE" id="PS50011">
    <property type="entry name" value="PROTEIN_KINASE_DOM"/>
    <property type="match status" value="1"/>
</dbReference>
<dbReference type="Proteomes" id="UP000007796">
    <property type="component" value="Unassembled WGS sequence"/>
</dbReference>
<evidence type="ECO:0000313" key="9">
    <source>
        <dbReference type="EMBL" id="EFX04960.1"/>
    </source>
</evidence>
<dbReference type="InterPro" id="IPR011009">
    <property type="entry name" value="Kinase-like_dom_sf"/>
</dbReference>
<dbReference type="Gene3D" id="1.10.510.10">
    <property type="entry name" value="Transferase(Phosphotransferase) domain 1"/>
    <property type="match status" value="1"/>
</dbReference>
<keyword evidence="3 6" id="KW-0547">Nucleotide-binding</keyword>
<feature type="domain" description="Protein kinase" evidence="8">
    <location>
        <begin position="121"/>
        <end position="464"/>
    </location>
</feature>
<keyword evidence="10" id="KW-1185">Reference proteome</keyword>
<dbReference type="PANTHER" id="PTHR45646:SF11">
    <property type="entry name" value="SERINE_THREONINE-PROTEIN KINASE DOA"/>
    <property type="match status" value="1"/>
</dbReference>
<sequence length="517" mass="58882">MAKDHSSPYTMSDEEYERYYGIARPDRKFSELLESGDNANLLRRAYHMEEEPKTEDTTAESTMPAPAQPNSIDPIGQQDTAVQSERISPLFCPHKYTSVAMNYGPKIPTLPASVKKIERGHALDDTLGSGTYGVVYKARDRRTLQLVAVKANRRLKTTYREPSNEVRILEMIKLNDPEDKFRCLRIKDAFELRGHVCIVTHLHDKSLMDFMETQLEECDDRIPLPLSQVRCITRQLLASVSFLHRMGIVHADIKLDNIVLLNCQAFKFQYQRQMPSVSTKYARWGPRLINVLALADIRLIDFGCAVFEKEDAGISLKTSRLYWPPEAIAGQEWSSPVDIWSIGCMMIELFTGQPPFGQRYGIEFVARMQRMLGSFDADLVRRWEGAIVDGDVEQPMFRDGSLNFPVPGMKPSSLHNVECAKKLEDIVNPTMPCMQHFVDLLRQMLEFDPEKRIKASDALEHPWFKCPIYADEGTAAAQLAWRLPKAASTGEKSYDTIYNEVGRNPHVDMQGRIVITV</sequence>
<feature type="region of interest" description="Disordered" evidence="7">
    <location>
        <begin position="46"/>
        <end position="80"/>
    </location>
</feature>
<dbReference type="eggNOG" id="KOG0671">
    <property type="taxonomic scope" value="Eukaryota"/>
</dbReference>
<dbReference type="InterPro" id="IPR000719">
    <property type="entry name" value="Prot_kinase_dom"/>
</dbReference>
<dbReference type="InterPro" id="IPR017441">
    <property type="entry name" value="Protein_kinase_ATP_BS"/>
</dbReference>
<dbReference type="RefSeq" id="XP_014174442.1">
    <property type="nucleotide sequence ID" value="XM_014318967.1"/>
</dbReference>
<dbReference type="SUPFAM" id="SSF56112">
    <property type="entry name" value="Protein kinase-like (PK-like)"/>
    <property type="match status" value="1"/>
</dbReference>
<evidence type="ECO:0000256" key="5">
    <source>
        <dbReference type="ARBA" id="ARBA00022840"/>
    </source>
</evidence>
<keyword evidence="2" id="KW-0808">Transferase</keyword>
<dbReference type="PANTHER" id="PTHR45646">
    <property type="entry name" value="SERINE/THREONINE-PROTEIN KINASE DOA-RELATED"/>
    <property type="match status" value="1"/>
</dbReference>
<dbReference type="InterPro" id="IPR008271">
    <property type="entry name" value="Ser/Thr_kinase_AS"/>
</dbReference>
<dbReference type="InterPro" id="IPR051175">
    <property type="entry name" value="CLK_kinases"/>
</dbReference>
<dbReference type="AlphaFoldDB" id="F0XB31"/>
<dbReference type="HOGENOM" id="CLU_526801_0_0_1"/>